<name>A0ABS2KP17_9NOCA</name>
<dbReference type="CDD" id="cd00082">
    <property type="entry name" value="HisKA"/>
    <property type="match status" value="1"/>
</dbReference>
<evidence type="ECO:0000256" key="6">
    <source>
        <dbReference type="ARBA" id="ARBA00022692"/>
    </source>
</evidence>
<dbReference type="SMART" id="SM00304">
    <property type="entry name" value="HAMP"/>
    <property type="match status" value="1"/>
</dbReference>
<dbReference type="EC" id="2.7.13.3" evidence="3"/>
<dbReference type="CDD" id="cd00075">
    <property type="entry name" value="HATPase"/>
    <property type="match status" value="1"/>
</dbReference>
<feature type="domain" description="Histidine kinase" evidence="13">
    <location>
        <begin position="253"/>
        <end position="467"/>
    </location>
</feature>
<evidence type="ECO:0000256" key="7">
    <source>
        <dbReference type="ARBA" id="ARBA00022777"/>
    </source>
</evidence>
<evidence type="ECO:0000256" key="1">
    <source>
        <dbReference type="ARBA" id="ARBA00000085"/>
    </source>
</evidence>
<evidence type="ECO:0000256" key="10">
    <source>
        <dbReference type="ARBA" id="ARBA00023136"/>
    </source>
</evidence>
<dbReference type="InterPro" id="IPR004358">
    <property type="entry name" value="Sig_transdc_His_kin-like_C"/>
</dbReference>
<reference evidence="15 16" key="1">
    <citation type="submission" date="2021-01" db="EMBL/GenBank/DDBJ databases">
        <title>Genomics of switchgrass bacterial isolates.</title>
        <authorList>
            <person name="Shade A."/>
        </authorList>
    </citation>
    <scope>NUCLEOTIDE SEQUENCE [LARGE SCALE GENOMIC DNA]</scope>
    <source>
        <strain evidence="15 16">PvP111</strain>
    </source>
</reference>
<evidence type="ECO:0000256" key="5">
    <source>
        <dbReference type="ARBA" id="ARBA00022679"/>
    </source>
</evidence>
<dbReference type="EMBL" id="JAFBBK010000001">
    <property type="protein sequence ID" value="MBM7413496.1"/>
    <property type="molecule type" value="Genomic_DNA"/>
</dbReference>
<dbReference type="Pfam" id="PF02518">
    <property type="entry name" value="HATPase_c"/>
    <property type="match status" value="1"/>
</dbReference>
<dbReference type="SUPFAM" id="SSF47384">
    <property type="entry name" value="Homodimeric domain of signal transducing histidine kinase"/>
    <property type="match status" value="1"/>
</dbReference>
<feature type="compositionally biased region" description="Acidic residues" evidence="11">
    <location>
        <begin position="477"/>
        <end position="489"/>
    </location>
</feature>
<evidence type="ECO:0000313" key="16">
    <source>
        <dbReference type="Proteomes" id="UP000703038"/>
    </source>
</evidence>
<feature type="compositionally biased region" description="Basic and acidic residues" evidence="11">
    <location>
        <begin position="490"/>
        <end position="538"/>
    </location>
</feature>
<dbReference type="Pfam" id="PF00672">
    <property type="entry name" value="HAMP"/>
    <property type="match status" value="1"/>
</dbReference>
<keyword evidence="9" id="KW-0902">Two-component regulatory system</keyword>
<evidence type="ECO:0000256" key="9">
    <source>
        <dbReference type="ARBA" id="ARBA00023012"/>
    </source>
</evidence>
<dbReference type="PROSITE" id="PS50109">
    <property type="entry name" value="HIS_KIN"/>
    <property type="match status" value="1"/>
</dbReference>
<evidence type="ECO:0000256" key="11">
    <source>
        <dbReference type="SAM" id="MobiDB-lite"/>
    </source>
</evidence>
<comment type="caution">
    <text evidence="15">The sequence shown here is derived from an EMBL/GenBank/DDBJ whole genome shotgun (WGS) entry which is preliminary data.</text>
</comment>
<keyword evidence="16" id="KW-1185">Reference proteome</keyword>
<dbReference type="SMART" id="SM00388">
    <property type="entry name" value="HisKA"/>
    <property type="match status" value="1"/>
</dbReference>
<feature type="region of interest" description="Disordered" evidence="11">
    <location>
        <begin position="52"/>
        <end position="75"/>
    </location>
</feature>
<proteinExistence type="predicted"/>
<dbReference type="Proteomes" id="UP000703038">
    <property type="component" value="Unassembled WGS sequence"/>
</dbReference>
<feature type="region of interest" description="Disordered" evidence="11">
    <location>
        <begin position="460"/>
        <end position="538"/>
    </location>
</feature>
<evidence type="ECO:0000256" key="12">
    <source>
        <dbReference type="SAM" id="Phobius"/>
    </source>
</evidence>
<dbReference type="SUPFAM" id="SSF55874">
    <property type="entry name" value="ATPase domain of HSP90 chaperone/DNA topoisomerase II/histidine kinase"/>
    <property type="match status" value="1"/>
</dbReference>
<dbReference type="RefSeq" id="WP_307806109.1">
    <property type="nucleotide sequence ID" value="NZ_JAFBBK010000001.1"/>
</dbReference>
<dbReference type="CDD" id="cd06225">
    <property type="entry name" value="HAMP"/>
    <property type="match status" value="1"/>
</dbReference>
<dbReference type="InterPro" id="IPR050428">
    <property type="entry name" value="TCS_sensor_his_kinase"/>
</dbReference>
<dbReference type="Gene3D" id="1.10.287.130">
    <property type="match status" value="1"/>
</dbReference>
<feature type="transmembrane region" description="Helical" evidence="12">
    <location>
        <begin position="157"/>
        <end position="177"/>
    </location>
</feature>
<dbReference type="InterPro" id="IPR005467">
    <property type="entry name" value="His_kinase_dom"/>
</dbReference>
<dbReference type="InterPro" id="IPR003594">
    <property type="entry name" value="HATPase_dom"/>
</dbReference>
<protein>
    <recommendedName>
        <fullName evidence="3">histidine kinase</fullName>
        <ecNumber evidence="3">2.7.13.3</ecNumber>
    </recommendedName>
</protein>
<evidence type="ECO:0000256" key="2">
    <source>
        <dbReference type="ARBA" id="ARBA00004236"/>
    </source>
</evidence>
<dbReference type="GO" id="GO:0004673">
    <property type="term" value="F:protein histidine kinase activity"/>
    <property type="evidence" value="ECO:0007669"/>
    <property type="project" value="UniProtKB-EC"/>
</dbReference>
<evidence type="ECO:0000256" key="4">
    <source>
        <dbReference type="ARBA" id="ARBA00022553"/>
    </source>
</evidence>
<keyword evidence="4" id="KW-0597">Phosphoprotein</keyword>
<dbReference type="SUPFAM" id="SSF158472">
    <property type="entry name" value="HAMP domain-like"/>
    <property type="match status" value="1"/>
</dbReference>
<dbReference type="PROSITE" id="PS50885">
    <property type="entry name" value="HAMP"/>
    <property type="match status" value="1"/>
</dbReference>
<feature type="compositionally biased region" description="Pro residues" evidence="11">
    <location>
        <begin position="65"/>
        <end position="75"/>
    </location>
</feature>
<keyword evidence="8 12" id="KW-1133">Transmembrane helix</keyword>
<accession>A0ABS2KP17</accession>
<dbReference type="PANTHER" id="PTHR45436:SF5">
    <property type="entry name" value="SENSOR HISTIDINE KINASE TRCS"/>
    <property type="match status" value="1"/>
</dbReference>
<keyword evidence="5 15" id="KW-0808">Transferase</keyword>
<comment type="subcellular location">
    <subcellularLocation>
        <location evidence="2">Cell membrane</location>
    </subcellularLocation>
</comment>
<dbReference type="PRINTS" id="PR00344">
    <property type="entry name" value="BCTRLSENSOR"/>
</dbReference>
<dbReference type="Gene3D" id="3.30.565.10">
    <property type="entry name" value="Histidine kinase-like ATPase, C-terminal domain"/>
    <property type="match status" value="1"/>
</dbReference>
<gene>
    <name evidence="15" type="ORF">JOE42_000229</name>
</gene>
<feature type="domain" description="HAMP" evidence="14">
    <location>
        <begin position="178"/>
        <end position="231"/>
    </location>
</feature>
<keyword evidence="6 12" id="KW-0812">Transmembrane</keyword>
<dbReference type="Gene3D" id="6.10.340.10">
    <property type="match status" value="1"/>
</dbReference>
<organism evidence="15 16">
    <name type="scientific">Rhodococcoides corynebacterioides</name>
    <dbReference type="NCBI Taxonomy" id="53972"/>
    <lineage>
        <taxon>Bacteria</taxon>
        <taxon>Bacillati</taxon>
        <taxon>Actinomycetota</taxon>
        <taxon>Actinomycetes</taxon>
        <taxon>Mycobacteriales</taxon>
        <taxon>Nocardiaceae</taxon>
        <taxon>Rhodococcoides</taxon>
    </lineage>
</organism>
<dbReference type="Pfam" id="PF00512">
    <property type="entry name" value="HisKA"/>
    <property type="match status" value="1"/>
</dbReference>
<evidence type="ECO:0000313" key="15">
    <source>
        <dbReference type="EMBL" id="MBM7413496.1"/>
    </source>
</evidence>
<keyword evidence="7 15" id="KW-0418">Kinase</keyword>
<dbReference type="InterPro" id="IPR036097">
    <property type="entry name" value="HisK_dim/P_sf"/>
</dbReference>
<dbReference type="InterPro" id="IPR036890">
    <property type="entry name" value="HATPase_C_sf"/>
</dbReference>
<evidence type="ECO:0000259" key="13">
    <source>
        <dbReference type="PROSITE" id="PS50109"/>
    </source>
</evidence>
<dbReference type="InterPro" id="IPR003660">
    <property type="entry name" value="HAMP_dom"/>
</dbReference>
<comment type="catalytic activity">
    <reaction evidence="1">
        <text>ATP + protein L-histidine = ADP + protein N-phospho-L-histidine.</text>
        <dbReference type="EC" id="2.7.13.3"/>
    </reaction>
</comment>
<dbReference type="InterPro" id="IPR003661">
    <property type="entry name" value="HisK_dim/P_dom"/>
</dbReference>
<dbReference type="SMART" id="SM00387">
    <property type="entry name" value="HATPase_c"/>
    <property type="match status" value="1"/>
</dbReference>
<keyword evidence="10 12" id="KW-0472">Membrane</keyword>
<dbReference type="PANTHER" id="PTHR45436">
    <property type="entry name" value="SENSOR HISTIDINE KINASE YKOH"/>
    <property type="match status" value="1"/>
</dbReference>
<evidence type="ECO:0000256" key="3">
    <source>
        <dbReference type="ARBA" id="ARBA00012438"/>
    </source>
</evidence>
<evidence type="ECO:0000256" key="8">
    <source>
        <dbReference type="ARBA" id="ARBA00022989"/>
    </source>
</evidence>
<evidence type="ECO:0000259" key="14">
    <source>
        <dbReference type="PROSITE" id="PS50885"/>
    </source>
</evidence>
<sequence length="538" mass="57339">MKRHLRAVPLRVTLVSVLLLLVALGLVGSGLAVTSALQNTLTQRVDEQLMEGASGWARPRSDRIGPPPEEANPRRPPAAFYVRSVAADGTVRTLVNDFGDAEPDLTGALSITPTTVGSVGDPDESWRTVTVSNEDGQTTVAIPLAGNEAIVSRLVTLQLSIGLAVLVMLGVAAYFLVRRSLRPLQEVEVTAAAIASGDLHRRVPEWNERTEVGRLSAALNGMLAQIQHAFAATEASENAARASEDRMRRFVADASHELRTPLTTIRGFAELYRQGAMTDTELLMTRIGGESARMGLLVEDLLMLARLDAQRPLERSPVDLLVIAADAVHDAAATAPERAVSLQVLEGSGVPEVLGDDARLRQVLGNLVGNALRHTPPTASITVAVGTAGETAVLEVRDTGPGLTEDDAERVFERFYRADRSRTRESGGSGLGLSIVSALVAAHGGRVSVASAPGRGATFRVELPRAGRSPGGRVESAGDEPLDQDDGDEEHDHTDQDVEHTPRDGSGEDRRHESRAESQGREPDDAAQRRAEGEPPAR</sequence>